<feature type="transmembrane region" description="Helical" evidence="1">
    <location>
        <begin position="389"/>
        <end position="408"/>
    </location>
</feature>
<dbReference type="PANTHER" id="PTHR37984">
    <property type="entry name" value="PROTEIN CBG26694"/>
    <property type="match status" value="1"/>
</dbReference>
<name>A0A8J2PJ37_9HEXA</name>
<evidence type="ECO:0000259" key="2">
    <source>
        <dbReference type="PROSITE" id="PS50994"/>
    </source>
</evidence>
<accession>A0A8J2PJ37</accession>
<evidence type="ECO:0000313" key="3">
    <source>
        <dbReference type="EMBL" id="CAG7832423.1"/>
    </source>
</evidence>
<reference evidence="3" key="1">
    <citation type="submission" date="2021-06" db="EMBL/GenBank/DDBJ databases">
        <authorList>
            <person name="Hodson N. C."/>
            <person name="Mongue J. A."/>
            <person name="Jaron S. K."/>
        </authorList>
    </citation>
    <scope>NUCLEOTIDE SEQUENCE</scope>
</reference>
<comment type="caution">
    <text evidence="3">The sequence shown here is derived from an EMBL/GenBank/DDBJ whole genome shotgun (WGS) entry which is preliminary data.</text>
</comment>
<dbReference type="InterPro" id="IPR050951">
    <property type="entry name" value="Retrovirus_Pol_polyprotein"/>
</dbReference>
<keyword evidence="1" id="KW-0472">Membrane</keyword>
<feature type="non-terminal residue" evidence="3">
    <location>
        <position position="1"/>
    </location>
</feature>
<evidence type="ECO:0000256" key="1">
    <source>
        <dbReference type="SAM" id="Phobius"/>
    </source>
</evidence>
<dbReference type="EMBL" id="CAJVCH010565025">
    <property type="protein sequence ID" value="CAG7832423.1"/>
    <property type="molecule type" value="Genomic_DNA"/>
</dbReference>
<evidence type="ECO:0000313" key="4">
    <source>
        <dbReference type="Proteomes" id="UP000708208"/>
    </source>
</evidence>
<dbReference type="InterPro" id="IPR001584">
    <property type="entry name" value="Integrase_cat-core"/>
</dbReference>
<proteinExistence type="predicted"/>
<dbReference type="PROSITE" id="PS50994">
    <property type="entry name" value="INTEGRASE"/>
    <property type="match status" value="1"/>
</dbReference>
<keyword evidence="1" id="KW-0812">Transmembrane</keyword>
<gene>
    <name evidence="3" type="ORF">AFUS01_LOCUS42107</name>
</gene>
<sequence length="523" mass="60153">MKVGLTPEIVTDGGTHFTGKEFEDFLKVHHINHIIVPPYSPQSNGVVERSNRGHKNTIRKYLNDNKTNWDLLCDQVAFTHNTHHHRGLDNSPFFLVHGRNPITRADLVTPLIQEPPRLIEKEQQDQLDAIEKAVNLTKKQQDASNEKANLGRREHSYKIDEYVVINTMQGGLNTRWSKPFKIIEGGPLRIAAPLEKRNMQERMRIYREKRIFNFMPVMISETAQILNATPTVVPVNVEKGFGKQLPDGTWDSYIGKIMDDTVHMTLPFTPSEYQFARVIFSKVVTSSPYVFLAPLPKTQEVNLEFLWKPLDTLTWLAIFLCIVVFVVNAIVIYALVSCTPSLSKQFQPRKWSTMKHIQFVTSNMGSFLRVLNDQSFPENMLKQDGTSSGVRIVVLFWLVAMIVITTLYKSVVISKLVEPIYIKPPLTFDELLQSDFQVNIILYKALHFENRFPKLKILKRPVKDRVVDIYGCLKTLVEVSKETFFFPSSFAISHKNPKLKRVLDRIVDVFIEGSLDSHWVDMD</sequence>
<dbReference type="AlphaFoldDB" id="A0A8J2PJ37"/>
<feature type="transmembrane region" description="Helical" evidence="1">
    <location>
        <begin position="313"/>
        <end position="336"/>
    </location>
</feature>
<organism evidence="3 4">
    <name type="scientific">Allacma fusca</name>
    <dbReference type="NCBI Taxonomy" id="39272"/>
    <lineage>
        <taxon>Eukaryota</taxon>
        <taxon>Metazoa</taxon>
        <taxon>Ecdysozoa</taxon>
        <taxon>Arthropoda</taxon>
        <taxon>Hexapoda</taxon>
        <taxon>Collembola</taxon>
        <taxon>Symphypleona</taxon>
        <taxon>Sminthuridae</taxon>
        <taxon>Allacma</taxon>
    </lineage>
</organism>
<protein>
    <recommendedName>
        <fullName evidence="2">Integrase catalytic domain-containing protein</fullName>
    </recommendedName>
</protein>
<dbReference type="OrthoDB" id="5978043at2759"/>
<dbReference type="Proteomes" id="UP000708208">
    <property type="component" value="Unassembled WGS sequence"/>
</dbReference>
<feature type="domain" description="Integrase catalytic" evidence="2">
    <location>
        <begin position="1"/>
        <end position="100"/>
    </location>
</feature>
<dbReference type="GO" id="GO:0015074">
    <property type="term" value="P:DNA integration"/>
    <property type="evidence" value="ECO:0007669"/>
    <property type="project" value="InterPro"/>
</dbReference>
<keyword evidence="1" id="KW-1133">Transmembrane helix</keyword>
<keyword evidence="4" id="KW-1185">Reference proteome</keyword>
<dbReference type="PANTHER" id="PTHR37984:SF5">
    <property type="entry name" value="PROTEIN NYNRIN-LIKE"/>
    <property type="match status" value="1"/>
</dbReference>